<sequence>MYSNSDFERFFIRYKSEAVPAGESMQKFCFRNKLPYNLFEKWYKDTRHKLVPVHVEGAPAILTESSSENEVASSPQSSGIPRIMVDIRMTNGIHIQQRNLSYDGLKRLVEKLEALC</sequence>
<reference evidence="1 2" key="1">
    <citation type="submission" date="2019-04" db="EMBL/GenBank/DDBJ databases">
        <title>Microbes associate with the intestines of laboratory mice.</title>
        <authorList>
            <person name="Navarre W."/>
            <person name="Wong E."/>
            <person name="Huang K."/>
            <person name="Tropini C."/>
            <person name="Ng K."/>
            <person name="Yu B."/>
        </authorList>
    </citation>
    <scope>NUCLEOTIDE SEQUENCE [LARGE SCALE GENOMIC DNA]</scope>
    <source>
        <strain evidence="1 2">NM22_B1</strain>
    </source>
</reference>
<dbReference type="RefSeq" id="WP_135952805.1">
    <property type="nucleotide sequence ID" value="NZ_CANPVL010000038.1"/>
</dbReference>
<gene>
    <name evidence="1" type="ORF">E5339_21075</name>
</gene>
<organism evidence="1 2">
    <name type="scientific">Phocaeicola sartorii</name>
    <dbReference type="NCBI Taxonomy" id="671267"/>
    <lineage>
        <taxon>Bacteria</taxon>
        <taxon>Pseudomonadati</taxon>
        <taxon>Bacteroidota</taxon>
        <taxon>Bacteroidia</taxon>
        <taxon>Bacteroidales</taxon>
        <taxon>Bacteroidaceae</taxon>
        <taxon>Phocaeicola</taxon>
    </lineage>
</organism>
<name>A0A4S2FDN5_9BACT</name>
<dbReference type="AlphaFoldDB" id="A0A4S2FDN5"/>
<dbReference type="Proteomes" id="UP000310760">
    <property type="component" value="Unassembled WGS sequence"/>
</dbReference>
<proteinExistence type="predicted"/>
<evidence type="ECO:0000313" key="1">
    <source>
        <dbReference type="EMBL" id="TGY66083.1"/>
    </source>
</evidence>
<evidence type="ECO:0000313" key="2">
    <source>
        <dbReference type="Proteomes" id="UP000310760"/>
    </source>
</evidence>
<protein>
    <recommendedName>
        <fullName evidence="3">Transposase</fullName>
    </recommendedName>
</protein>
<accession>A0A4S2FDN5</accession>
<comment type="caution">
    <text evidence="1">The sequence shown here is derived from an EMBL/GenBank/DDBJ whole genome shotgun (WGS) entry which is preliminary data.</text>
</comment>
<dbReference type="EMBL" id="SRYJ01000093">
    <property type="protein sequence ID" value="TGY66083.1"/>
    <property type="molecule type" value="Genomic_DNA"/>
</dbReference>
<evidence type="ECO:0008006" key="3">
    <source>
        <dbReference type="Google" id="ProtNLM"/>
    </source>
</evidence>